<dbReference type="AlphaFoldDB" id="A0A9W7EDG0"/>
<gene>
    <name evidence="2" type="ORF">TL16_g06562</name>
</gene>
<evidence type="ECO:0000313" key="3">
    <source>
        <dbReference type="Proteomes" id="UP001162640"/>
    </source>
</evidence>
<sequence length="111" mass="12050">MEAMTQNKVSPFERTREEIAFTSVSFVPPLSKKKKKKKKTSPAENADPVVAPPPIPLSFDSMDNAVKGGWSPGIPFSFTSSCKGQPIGMDVLQTSSRKDGLSAMFPTERTS</sequence>
<proteinExistence type="predicted"/>
<protein>
    <submittedName>
        <fullName evidence="2">Uncharacterized protein</fullName>
    </submittedName>
</protein>
<dbReference type="Proteomes" id="UP001162640">
    <property type="component" value="Unassembled WGS sequence"/>
</dbReference>
<evidence type="ECO:0000256" key="1">
    <source>
        <dbReference type="SAM" id="MobiDB-lite"/>
    </source>
</evidence>
<reference evidence="3" key="1">
    <citation type="journal article" date="2023" name="Commun. Biol.">
        <title>Genome analysis of Parmales, the sister group of diatoms, reveals the evolutionary specialization of diatoms from phago-mixotrophs to photoautotrophs.</title>
        <authorList>
            <person name="Ban H."/>
            <person name="Sato S."/>
            <person name="Yoshikawa S."/>
            <person name="Yamada K."/>
            <person name="Nakamura Y."/>
            <person name="Ichinomiya M."/>
            <person name="Sato N."/>
            <person name="Blanc-Mathieu R."/>
            <person name="Endo H."/>
            <person name="Kuwata A."/>
            <person name="Ogata H."/>
        </authorList>
    </citation>
    <scope>NUCLEOTIDE SEQUENCE [LARGE SCALE GENOMIC DNA]</scope>
</reference>
<feature type="region of interest" description="Disordered" evidence="1">
    <location>
        <begin position="30"/>
        <end position="55"/>
    </location>
</feature>
<evidence type="ECO:0000313" key="2">
    <source>
        <dbReference type="EMBL" id="GMH74807.1"/>
    </source>
</evidence>
<organism evidence="2 3">
    <name type="scientific">Triparma laevis f. inornata</name>
    <dbReference type="NCBI Taxonomy" id="1714386"/>
    <lineage>
        <taxon>Eukaryota</taxon>
        <taxon>Sar</taxon>
        <taxon>Stramenopiles</taxon>
        <taxon>Ochrophyta</taxon>
        <taxon>Bolidophyceae</taxon>
        <taxon>Parmales</taxon>
        <taxon>Triparmaceae</taxon>
        <taxon>Triparma</taxon>
    </lineage>
</organism>
<feature type="compositionally biased region" description="Basic residues" evidence="1">
    <location>
        <begin position="31"/>
        <end position="40"/>
    </location>
</feature>
<dbReference type="EMBL" id="BLQM01000199">
    <property type="protein sequence ID" value="GMH74807.1"/>
    <property type="molecule type" value="Genomic_DNA"/>
</dbReference>
<comment type="caution">
    <text evidence="2">The sequence shown here is derived from an EMBL/GenBank/DDBJ whole genome shotgun (WGS) entry which is preliminary data.</text>
</comment>
<name>A0A9W7EDG0_9STRA</name>
<accession>A0A9W7EDG0</accession>